<dbReference type="EMBL" id="JACHNA010000001">
    <property type="protein sequence ID" value="MBB4735531.1"/>
    <property type="molecule type" value="Genomic_DNA"/>
</dbReference>
<sequence length="253" mass="26980">MRRLDRPATAGEQNDDQLLRLYAAPAEAERWVRMMFVSSVDGAAALEDRSGGLGSAADRRVFDLARRDADVILVGAGTVRAEGYEGELLDSAARRWRLEHGMSAHPDVAVVSGTLGLDPDSAFFTQAPVRPLIVTTHAACAADPEHADRLAEVADVLRCGRQQVDPVAVLRNLGERGHRVIHGEGGPALFGAFAAADAVDELQLSLSPLLAGPEGPRILGGAAEASVLPTSLRLAHVLEENSMLLLRYLVERS</sequence>
<evidence type="ECO:0000256" key="1">
    <source>
        <dbReference type="ARBA" id="ARBA00005104"/>
    </source>
</evidence>
<evidence type="ECO:0000313" key="6">
    <source>
        <dbReference type="Proteomes" id="UP000540191"/>
    </source>
</evidence>
<keyword evidence="3" id="KW-0560">Oxidoreductase</keyword>
<evidence type="ECO:0000256" key="3">
    <source>
        <dbReference type="ARBA" id="ARBA00023002"/>
    </source>
</evidence>
<evidence type="ECO:0000259" key="4">
    <source>
        <dbReference type="Pfam" id="PF01872"/>
    </source>
</evidence>
<gene>
    <name evidence="5" type="ORF">HDA30_001039</name>
</gene>
<proteinExistence type="predicted"/>
<accession>A0A7W7GNS6</accession>
<dbReference type="Gene3D" id="3.40.430.10">
    <property type="entry name" value="Dihydrofolate Reductase, subunit A"/>
    <property type="match status" value="1"/>
</dbReference>
<dbReference type="InterPro" id="IPR024072">
    <property type="entry name" value="DHFR-like_dom_sf"/>
</dbReference>
<dbReference type="Pfam" id="PF01872">
    <property type="entry name" value="RibD_C"/>
    <property type="match status" value="1"/>
</dbReference>
<dbReference type="SUPFAM" id="SSF53597">
    <property type="entry name" value="Dihydrofolate reductase-like"/>
    <property type="match status" value="1"/>
</dbReference>
<comment type="pathway">
    <text evidence="1">Cofactor biosynthesis; riboflavin biosynthesis.</text>
</comment>
<evidence type="ECO:0000256" key="2">
    <source>
        <dbReference type="ARBA" id="ARBA00022857"/>
    </source>
</evidence>
<reference evidence="5 6" key="1">
    <citation type="submission" date="2020-08" db="EMBL/GenBank/DDBJ databases">
        <title>Sequencing the genomes of 1000 actinobacteria strains.</title>
        <authorList>
            <person name="Klenk H.-P."/>
        </authorList>
    </citation>
    <scope>NUCLEOTIDE SEQUENCE [LARGE SCALE GENOMIC DNA]</scope>
    <source>
        <strain evidence="5 6">DSM 23974</strain>
    </source>
</reference>
<evidence type="ECO:0000313" key="5">
    <source>
        <dbReference type="EMBL" id="MBB4735531.1"/>
    </source>
</evidence>
<feature type="domain" description="Bacterial bifunctional deaminase-reductase C-terminal" evidence="4">
    <location>
        <begin position="30"/>
        <end position="238"/>
    </location>
</feature>
<dbReference type="InterPro" id="IPR002734">
    <property type="entry name" value="RibDG_C"/>
</dbReference>
<protein>
    <submittedName>
        <fullName evidence="5">Riboflavin biosynthesis pyrimidine reductase</fullName>
    </submittedName>
</protein>
<name>A0A7W7GNS6_9MICC</name>
<dbReference type="PANTHER" id="PTHR38011">
    <property type="entry name" value="DIHYDROFOLATE REDUCTASE FAMILY PROTEIN (AFU_ORTHOLOGUE AFUA_8G06820)"/>
    <property type="match status" value="1"/>
</dbReference>
<dbReference type="RefSeq" id="WP_158496747.1">
    <property type="nucleotide sequence ID" value="NZ_JACHNA010000001.1"/>
</dbReference>
<dbReference type="PANTHER" id="PTHR38011:SF7">
    <property type="entry name" value="2,5-DIAMINO-6-RIBOSYLAMINO-4(3H)-PYRIMIDINONE 5'-PHOSPHATE REDUCTASE"/>
    <property type="match status" value="1"/>
</dbReference>
<dbReference type="GO" id="GO:0008703">
    <property type="term" value="F:5-amino-6-(5-phosphoribosylamino)uracil reductase activity"/>
    <property type="evidence" value="ECO:0007669"/>
    <property type="project" value="InterPro"/>
</dbReference>
<dbReference type="InterPro" id="IPR050765">
    <property type="entry name" value="Riboflavin_Biosynth_HTPR"/>
</dbReference>
<keyword evidence="6" id="KW-1185">Reference proteome</keyword>
<keyword evidence="2" id="KW-0521">NADP</keyword>
<dbReference type="Proteomes" id="UP000540191">
    <property type="component" value="Unassembled WGS sequence"/>
</dbReference>
<comment type="caution">
    <text evidence="5">The sequence shown here is derived from an EMBL/GenBank/DDBJ whole genome shotgun (WGS) entry which is preliminary data.</text>
</comment>
<dbReference type="AlphaFoldDB" id="A0A7W7GNS6"/>
<organism evidence="5 6">
    <name type="scientific">Micrococcus cohnii</name>
    <dbReference type="NCBI Taxonomy" id="993416"/>
    <lineage>
        <taxon>Bacteria</taxon>
        <taxon>Bacillati</taxon>
        <taxon>Actinomycetota</taxon>
        <taxon>Actinomycetes</taxon>
        <taxon>Micrococcales</taxon>
        <taxon>Micrococcaceae</taxon>
        <taxon>Micrococcus</taxon>
    </lineage>
</organism>
<dbReference type="GO" id="GO:0009231">
    <property type="term" value="P:riboflavin biosynthetic process"/>
    <property type="evidence" value="ECO:0007669"/>
    <property type="project" value="InterPro"/>
</dbReference>